<dbReference type="SMART" id="SM00248">
    <property type="entry name" value="ANK"/>
    <property type="match status" value="12"/>
</dbReference>
<evidence type="ECO:0000313" key="8">
    <source>
        <dbReference type="Proteomes" id="UP000011715"/>
    </source>
</evidence>
<dbReference type="Pfam" id="PF14420">
    <property type="entry name" value="Clr5"/>
    <property type="match status" value="1"/>
</dbReference>
<dbReference type="eggNOG" id="KOG4177">
    <property type="taxonomic scope" value="Eukaryota"/>
</dbReference>
<dbReference type="InterPro" id="IPR002110">
    <property type="entry name" value="Ankyrin_rpt"/>
</dbReference>
<dbReference type="STRING" id="644358.A0A0C4EBC2"/>
<feature type="region of interest" description="Disordered" evidence="4">
    <location>
        <begin position="106"/>
        <end position="132"/>
    </location>
</feature>
<evidence type="ECO:0000259" key="5">
    <source>
        <dbReference type="Pfam" id="PF14420"/>
    </source>
</evidence>
<dbReference type="GO" id="GO:0005737">
    <property type="term" value="C:cytoplasm"/>
    <property type="evidence" value="ECO:0007669"/>
    <property type="project" value="TreeGrafter"/>
</dbReference>
<dbReference type="PROSITE" id="PS50297">
    <property type="entry name" value="ANK_REP_REGION"/>
    <property type="match status" value="3"/>
</dbReference>
<feature type="domain" description="Clr5" evidence="5">
    <location>
        <begin position="6"/>
        <end position="65"/>
    </location>
</feature>
<feature type="region of interest" description="Disordered" evidence="4">
    <location>
        <begin position="528"/>
        <end position="557"/>
    </location>
</feature>
<dbReference type="PANTHER" id="PTHR24198:SF165">
    <property type="entry name" value="ANKYRIN REPEAT-CONTAINING PROTEIN-RELATED"/>
    <property type="match status" value="1"/>
</dbReference>
<dbReference type="Gene3D" id="1.25.40.20">
    <property type="entry name" value="Ankyrin repeat-containing domain"/>
    <property type="match status" value="3"/>
</dbReference>
<organism evidence="7 8">
    <name type="scientific">Magnaporthiopsis poae (strain ATCC 64411 / 73-15)</name>
    <name type="common">Kentucky bluegrass fungus</name>
    <name type="synonym">Magnaporthe poae</name>
    <dbReference type="NCBI Taxonomy" id="644358"/>
    <lineage>
        <taxon>Eukaryota</taxon>
        <taxon>Fungi</taxon>
        <taxon>Dikarya</taxon>
        <taxon>Ascomycota</taxon>
        <taxon>Pezizomycotina</taxon>
        <taxon>Sordariomycetes</taxon>
        <taxon>Sordariomycetidae</taxon>
        <taxon>Magnaporthales</taxon>
        <taxon>Magnaporthaceae</taxon>
        <taxon>Magnaporthiopsis</taxon>
    </lineage>
</organism>
<protein>
    <recommendedName>
        <fullName evidence="5">Clr5 domain-containing protein</fullName>
    </recommendedName>
</protein>
<reference evidence="7" key="4">
    <citation type="journal article" date="2015" name="G3 (Bethesda)">
        <title>Genome sequences of three phytopathogenic species of the Magnaporthaceae family of fungi.</title>
        <authorList>
            <person name="Okagaki L.H."/>
            <person name="Nunes C.C."/>
            <person name="Sailsbery J."/>
            <person name="Clay B."/>
            <person name="Brown D."/>
            <person name="John T."/>
            <person name="Oh Y."/>
            <person name="Young N."/>
            <person name="Fitzgerald M."/>
            <person name="Haas B.J."/>
            <person name="Zeng Q."/>
            <person name="Young S."/>
            <person name="Adiconis X."/>
            <person name="Fan L."/>
            <person name="Levin J.Z."/>
            <person name="Mitchell T.K."/>
            <person name="Okubara P.A."/>
            <person name="Farman M.L."/>
            <person name="Kohn L.M."/>
            <person name="Birren B."/>
            <person name="Ma L.-J."/>
            <person name="Dean R.A."/>
        </authorList>
    </citation>
    <scope>NUCLEOTIDE SEQUENCE</scope>
    <source>
        <strain evidence="7">ATCC 64411 / 73-15</strain>
    </source>
</reference>
<feature type="repeat" description="ANK" evidence="3">
    <location>
        <begin position="1146"/>
        <end position="1178"/>
    </location>
</feature>
<dbReference type="Pfam" id="PF12796">
    <property type="entry name" value="Ank_2"/>
    <property type="match status" value="1"/>
</dbReference>
<evidence type="ECO:0000313" key="7">
    <source>
        <dbReference type="EnsemblFungi" id="MAPG_09970T0"/>
    </source>
</evidence>
<name>A0A0C4EBC2_MAGP6</name>
<dbReference type="EMBL" id="ADBL01002558">
    <property type="status" value="NOT_ANNOTATED_CDS"/>
    <property type="molecule type" value="Genomic_DNA"/>
</dbReference>
<evidence type="ECO:0000256" key="4">
    <source>
        <dbReference type="SAM" id="MobiDB-lite"/>
    </source>
</evidence>
<dbReference type="PANTHER" id="PTHR24198">
    <property type="entry name" value="ANKYRIN REPEAT AND PROTEIN KINASE DOMAIN-CONTAINING PROTEIN"/>
    <property type="match status" value="1"/>
</dbReference>
<feature type="repeat" description="ANK" evidence="3">
    <location>
        <begin position="1181"/>
        <end position="1213"/>
    </location>
</feature>
<dbReference type="EnsemblFungi" id="MAPG_09970T0">
    <property type="protein sequence ID" value="MAPG_09970T0"/>
    <property type="gene ID" value="MAPG_09970"/>
</dbReference>
<gene>
    <name evidence="6" type="ORF">MAPG_09970</name>
</gene>
<dbReference type="Pfam" id="PF00023">
    <property type="entry name" value="Ank"/>
    <property type="match status" value="1"/>
</dbReference>
<keyword evidence="8" id="KW-1185">Reference proteome</keyword>
<accession>A0A0C4EBC2</accession>
<reference evidence="8" key="1">
    <citation type="submission" date="2010-05" db="EMBL/GenBank/DDBJ databases">
        <title>The genome sequence of Magnaporthe poae strain ATCC 64411.</title>
        <authorList>
            <person name="Ma L.-J."/>
            <person name="Dead R."/>
            <person name="Young S."/>
            <person name="Zeng Q."/>
            <person name="Koehrsen M."/>
            <person name="Alvarado L."/>
            <person name="Berlin A."/>
            <person name="Chapman S.B."/>
            <person name="Chen Z."/>
            <person name="Freedman E."/>
            <person name="Gellesch M."/>
            <person name="Goldberg J."/>
            <person name="Griggs A."/>
            <person name="Gujja S."/>
            <person name="Heilman E.R."/>
            <person name="Heiman D."/>
            <person name="Hepburn T."/>
            <person name="Howarth C."/>
            <person name="Jen D."/>
            <person name="Larson L."/>
            <person name="Mehta T."/>
            <person name="Neiman D."/>
            <person name="Pearson M."/>
            <person name="Roberts A."/>
            <person name="Saif S."/>
            <person name="Shea T."/>
            <person name="Shenoy N."/>
            <person name="Sisk P."/>
            <person name="Stolte C."/>
            <person name="Sykes S."/>
            <person name="Walk T."/>
            <person name="White J."/>
            <person name="Yandava C."/>
            <person name="Haas B."/>
            <person name="Nusbaum C."/>
            <person name="Birren B."/>
        </authorList>
    </citation>
    <scope>NUCLEOTIDE SEQUENCE [LARGE SCALE GENOMIC DNA]</scope>
    <source>
        <strain evidence="8">ATCC 64411 / 73-15</strain>
    </source>
</reference>
<dbReference type="EMBL" id="GL876977">
    <property type="protein sequence ID" value="KLU91450.1"/>
    <property type="molecule type" value="Genomic_DNA"/>
</dbReference>
<dbReference type="VEuPathDB" id="FungiDB:MAPG_09970"/>
<dbReference type="OrthoDB" id="539213at2759"/>
<dbReference type="InterPro" id="IPR025676">
    <property type="entry name" value="Clr5_dom"/>
</dbReference>
<feature type="repeat" description="ANK" evidence="3">
    <location>
        <begin position="466"/>
        <end position="498"/>
    </location>
</feature>
<evidence type="ECO:0000256" key="1">
    <source>
        <dbReference type="ARBA" id="ARBA00022737"/>
    </source>
</evidence>
<dbReference type="SUPFAM" id="SSF48403">
    <property type="entry name" value="Ankyrin repeat"/>
    <property type="match status" value="3"/>
</dbReference>
<evidence type="ECO:0000256" key="3">
    <source>
        <dbReference type="PROSITE-ProRule" id="PRU00023"/>
    </source>
</evidence>
<dbReference type="InterPro" id="IPR036770">
    <property type="entry name" value="Ankyrin_rpt-contain_sf"/>
</dbReference>
<proteinExistence type="predicted"/>
<keyword evidence="2 3" id="KW-0040">ANK repeat</keyword>
<evidence type="ECO:0000256" key="2">
    <source>
        <dbReference type="ARBA" id="ARBA00023043"/>
    </source>
</evidence>
<reference evidence="6" key="2">
    <citation type="submission" date="2010-05" db="EMBL/GenBank/DDBJ databases">
        <title>The Genome Sequence of Magnaporthe poae strain ATCC 64411.</title>
        <authorList>
            <consortium name="The Broad Institute Genome Sequencing Platform"/>
            <consortium name="Broad Institute Genome Sequencing Center for Infectious Disease"/>
            <person name="Ma L.-J."/>
            <person name="Dead R."/>
            <person name="Young S."/>
            <person name="Zeng Q."/>
            <person name="Koehrsen M."/>
            <person name="Alvarado L."/>
            <person name="Berlin A."/>
            <person name="Chapman S.B."/>
            <person name="Chen Z."/>
            <person name="Freedman E."/>
            <person name="Gellesch M."/>
            <person name="Goldberg J."/>
            <person name="Griggs A."/>
            <person name="Gujja S."/>
            <person name="Heilman E.R."/>
            <person name="Heiman D."/>
            <person name="Hepburn T."/>
            <person name="Howarth C."/>
            <person name="Jen D."/>
            <person name="Larson L."/>
            <person name="Mehta T."/>
            <person name="Neiman D."/>
            <person name="Pearson M."/>
            <person name="Roberts A."/>
            <person name="Saif S."/>
            <person name="Shea T."/>
            <person name="Shenoy N."/>
            <person name="Sisk P."/>
            <person name="Stolte C."/>
            <person name="Sykes S."/>
            <person name="Walk T."/>
            <person name="White J."/>
            <person name="Yandava C."/>
            <person name="Haas B."/>
            <person name="Nusbaum C."/>
            <person name="Birren B."/>
        </authorList>
    </citation>
    <scope>NUCLEOTIDE SEQUENCE</scope>
    <source>
        <strain evidence="6">ATCC 64411</strain>
    </source>
</reference>
<reference evidence="6" key="3">
    <citation type="submission" date="2011-03" db="EMBL/GenBank/DDBJ databases">
        <title>Annotation of Magnaporthe poae ATCC 64411.</title>
        <authorList>
            <person name="Ma L.-J."/>
            <person name="Dead R."/>
            <person name="Young S.K."/>
            <person name="Zeng Q."/>
            <person name="Gargeya S."/>
            <person name="Fitzgerald M."/>
            <person name="Haas B."/>
            <person name="Abouelleil A."/>
            <person name="Alvarado L."/>
            <person name="Arachchi H.M."/>
            <person name="Berlin A."/>
            <person name="Brown A."/>
            <person name="Chapman S.B."/>
            <person name="Chen Z."/>
            <person name="Dunbar C."/>
            <person name="Freedman E."/>
            <person name="Gearin G."/>
            <person name="Gellesch M."/>
            <person name="Goldberg J."/>
            <person name="Griggs A."/>
            <person name="Gujja S."/>
            <person name="Heiman D."/>
            <person name="Howarth C."/>
            <person name="Larson L."/>
            <person name="Lui A."/>
            <person name="MacDonald P.J.P."/>
            <person name="Mehta T."/>
            <person name="Montmayeur A."/>
            <person name="Murphy C."/>
            <person name="Neiman D."/>
            <person name="Pearson M."/>
            <person name="Priest M."/>
            <person name="Roberts A."/>
            <person name="Saif S."/>
            <person name="Shea T."/>
            <person name="Shenoy N."/>
            <person name="Sisk P."/>
            <person name="Stolte C."/>
            <person name="Sykes S."/>
            <person name="Yandava C."/>
            <person name="Wortman J."/>
            <person name="Nusbaum C."/>
            <person name="Birren B."/>
        </authorList>
    </citation>
    <scope>NUCLEOTIDE SEQUENCE</scope>
    <source>
        <strain evidence="6">ATCC 64411</strain>
    </source>
</reference>
<evidence type="ECO:0000313" key="6">
    <source>
        <dbReference type="EMBL" id="KLU91450.1"/>
    </source>
</evidence>
<sequence length="1292" mass="140249">MSPQISDEQWAELQPRITELFRQGVPLQSKDGARQTISETLRQEFPFAPTQAQLEARLRKWDMAKNLKLCEWKTVIPQLDELESSGIDYQLRLAGQEVKKSAIARARRQLKAKSSMGDPQQGDNSKAKRKSHVRQISIMVRGLGGQWVPYPSMEAAMSPGRSLALAQEGDLDMQGWEMDATGPSLPPAPAPTNLVPFSPNLDPAAHLSLDPALAESMPTAISNAPGIGGRISPLSDAGHPLTLSNVDRFSFLNDIGDAAPGWELLLPAVNSPNPRNSGGSTSPVFGPLMSFTNTTSKPISWFSNLLLSSSHSFIRSIFSFRSHTSNPLVRQPQLPFEVEMILDPLLSVLPERAAQRLLDSGTGGLDTASRIREIILHSLTNNFAGMSSSTLGSFVAAIREDSRMMLDFSQSMLKNTSISARPFAHSLFKVAILSSNTKLAKQIVAAGRMQGYDIRPDEISCEVEGEDYTAIEFASIIGDTEMVNLLLHLGADVNKSCRGRRVDVPGALMLALSRHSYLYRLARDQYTAESEHSAAQPESAQDDEDPSQDQQGSRLLPLERSDTKLVQALLDHGAEVHELHFDAALKRTEPDIEVVRLLLNRTQSRNSELLDTVIRLRWPHPELLHTLLEYASHRLCCELTTSGRDFPSTVAENWDNQDAAAAIEALLELCARNGCGTCIRDFWKKSAWALVAAARRANMQLFKVLLDHSGVVTTQVLSAAIQGQDAAIISLCLQQQLNLREPACKISYKDFPEGTLPTTPLAEAILIRNHQLVATLENRGAFDLVRDLDCHLVAAATAAARVCAVGYLERILTQRPHFEPTLLSPALIAAAMSDSTEAALLLLDSGVAESCQINRMSALYVALERKNKSLIYAILDSDPSFEAYSVYSSVLSASVMYGDYSLVETLIHMGASIGGEDGGRALDEAVKLRRTDLVSLLLAKGAPFYSDGGCSLLDNPLSEAILLEDEEMVQLLLLNGANPAIGVRGFPYRSEDSTTIAYSPSLDGPIFHMLLKAFKTRYPQGLQGLSSHLVLQAVKVNNLKALESLLAAGLNLSYIDHSTRGPELYSILGYAIRESADPSILECLIGAGADVNGIAALPNGLGSWDSGDVWPRQPALLVAIEMRTEALVTFLLDKGANVNCPAKLGVKRTPLQAACEIGSWCMVELLLERGADVNAAPARRGGATALQLAAMGGYVRIAELLLSRGANVHAAGSRVHGRTALQVAAENGRFDMLQLLWDSQQGAGFPDDEIKRAINYANDRGHRSCAETISLLRTKKLLAGNMPLQASGGLLT</sequence>
<dbReference type="Proteomes" id="UP000011715">
    <property type="component" value="Unassembled WGS sequence"/>
</dbReference>
<keyword evidence="1" id="KW-0677">Repeat</keyword>
<dbReference type="PROSITE" id="PS50088">
    <property type="entry name" value="ANK_REPEAT"/>
    <property type="match status" value="3"/>
</dbReference>
<reference evidence="7" key="5">
    <citation type="submission" date="2015-06" db="UniProtKB">
        <authorList>
            <consortium name="EnsemblFungi"/>
        </authorList>
    </citation>
    <scope>IDENTIFICATION</scope>
    <source>
        <strain evidence="7">ATCC 64411</strain>
    </source>
</reference>